<feature type="transmembrane region" description="Helical" evidence="1">
    <location>
        <begin position="220"/>
        <end position="241"/>
    </location>
</feature>
<name>A0ABT0AWK1_9SPHN</name>
<evidence type="ECO:0000313" key="4">
    <source>
        <dbReference type="Proteomes" id="UP001162880"/>
    </source>
</evidence>
<evidence type="ECO:0000259" key="2">
    <source>
        <dbReference type="Pfam" id="PF01757"/>
    </source>
</evidence>
<keyword evidence="1" id="KW-0812">Transmembrane</keyword>
<dbReference type="PANTHER" id="PTHR23028:SF53">
    <property type="entry name" value="ACYL_TRANSF_3 DOMAIN-CONTAINING PROTEIN"/>
    <property type="match status" value="1"/>
</dbReference>
<evidence type="ECO:0000313" key="3">
    <source>
        <dbReference type="EMBL" id="MCJ2177140.1"/>
    </source>
</evidence>
<feature type="transmembrane region" description="Helical" evidence="1">
    <location>
        <begin position="392"/>
        <end position="412"/>
    </location>
</feature>
<keyword evidence="1" id="KW-0472">Membrane</keyword>
<keyword evidence="1" id="KW-1133">Transmembrane helix</keyword>
<accession>A0ABT0AWK1</accession>
<evidence type="ECO:0000256" key="1">
    <source>
        <dbReference type="SAM" id="Phobius"/>
    </source>
</evidence>
<dbReference type="Proteomes" id="UP001162880">
    <property type="component" value="Unassembled WGS sequence"/>
</dbReference>
<dbReference type="Pfam" id="PF01757">
    <property type="entry name" value="Acyl_transf_3"/>
    <property type="match status" value="1"/>
</dbReference>
<keyword evidence="4" id="KW-1185">Reference proteome</keyword>
<comment type="caution">
    <text evidence="3">The sequence shown here is derived from an EMBL/GenBank/DDBJ whole genome shotgun (WGS) entry which is preliminary data.</text>
</comment>
<dbReference type="InterPro" id="IPR050879">
    <property type="entry name" value="Acyltransferase_3"/>
</dbReference>
<protein>
    <submittedName>
        <fullName evidence="3">Acyltransferase</fullName>
    </submittedName>
</protein>
<feature type="transmembrane region" description="Helical" evidence="1">
    <location>
        <begin position="363"/>
        <end position="386"/>
    </location>
</feature>
<dbReference type="GO" id="GO:0016746">
    <property type="term" value="F:acyltransferase activity"/>
    <property type="evidence" value="ECO:0007669"/>
    <property type="project" value="UniProtKB-KW"/>
</dbReference>
<dbReference type="RefSeq" id="WP_243989880.1">
    <property type="nucleotide sequence ID" value="NZ_JALHLE010000001.1"/>
</dbReference>
<feature type="domain" description="Acyltransferase 3" evidence="2">
    <location>
        <begin position="94"/>
        <end position="410"/>
    </location>
</feature>
<organism evidence="3 4">
    <name type="scientific">Novosphingobium album</name>
    <name type="common">ex Hu et al. 2023</name>
    <dbReference type="NCBI Taxonomy" id="2930093"/>
    <lineage>
        <taxon>Bacteria</taxon>
        <taxon>Pseudomonadati</taxon>
        <taxon>Pseudomonadota</taxon>
        <taxon>Alphaproteobacteria</taxon>
        <taxon>Sphingomonadales</taxon>
        <taxon>Sphingomonadaceae</taxon>
        <taxon>Novosphingobium</taxon>
    </lineage>
</organism>
<dbReference type="InterPro" id="IPR002656">
    <property type="entry name" value="Acyl_transf_3_dom"/>
</dbReference>
<feature type="transmembrane region" description="Helical" evidence="1">
    <location>
        <begin position="248"/>
        <end position="266"/>
    </location>
</feature>
<dbReference type="PANTHER" id="PTHR23028">
    <property type="entry name" value="ACETYLTRANSFERASE"/>
    <property type="match status" value="1"/>
</dbReference>
<reference evidence="3" key="1">
    <citation type="submission" date="2022-03" db="EMBL/GenBank/DDBJ databases">
        <title>Identification of a novel bacterium isolated from mangrove sediments.</title>
        <authorList>
            <person name="Pan X."/>
        </authorList>
    </citation>
    <scope>NUCLEOTIDE SEQUENCE</scope>
    <source>
        <strain evidence="3">B2580</strain>
    </source>
</reference>
<proteinExistence type="predicted"/>
<keyword evidence="3" id="KW-0012">Acyltransferase</keyword>
<feature type="transmembrane region" description="Helical" evidence="1">
    <location>
        <begin position="167"/>
        <end position="185"/>
    </location>
</feature>
<dbReference type="EMBL" id="JALHLE010000001">
    <property type="protein sequence ID" value="MCJ2177140.1"/>
    <property type="molecule type" value="Genomic_DNA"/>
</dbReference>
<gene>
    <name evidence="3" type="ORF">MTR64_01045</name>
</gene>
<keyword evidence="3" id="KW-0808">Transferase</keyword>
<feature type="transmembrane region" description="Helical" evidence="1">
    <location>
        <begin position="301"/>
        <end position="322"/>
    </location>
</feature>
<feature type="transmembrane region" description="Helical" evidence="1">
    <location>
        <begin position="334"/>
        <end position="351"/>
    </location>
</feature>
<feature type="transmembrane region" description="Helical" evidence="1">
    <location>
        <begin position="272"/>
        <end position="289"/>
    </location>
</feature>
<feature type="transmembrane region" description="Helical" evidence="1">
    <location>
        <begin position="127"/>
        <end position="146"/>
    </location>
</feature>
<sequence>MVVAGAQGGHACGSDGGTGGFHPGLLRGEAQAAKPRPVYPAVVMGIPDYLKRHPCSAAEIGGKAACSGWRRSESLPSITEAERPVRPDDGGRYEWVDALRLIAALAVFVQHSFESANSAFFQAIPPAISPGVFGVVLFFVISGFVMPLSVRGHFDLRKFALRRIFRIFPGVLFCYAVMLLLPSIVPPYHLSWMWTAGWKAWAANLLLIQDYVKVEPFLGVTWTLSLEFAWYGAFALCWWWRRERSIDMLCKAATVLIIVVTVASLASGHRAPLGRLGMLYAATIGAQSYRWIVGEISSRRMVAWIAVFLVAMMIANLVAFGYFTHPDITLAQSFWPWLIAPAIYFTAVALARGRSTGRVTAFLARLGKVSFSIYMLHGPAIVLTWWVENALLRILAALVLTLCASFAMYRWVELPGIAMGRYLAKRITARQAQVHRSYT</sequence>